<evidence type="ECO:0008006" key="4">
    <source>
        <dbReference type="Google" id="ProtNLM"/>
    </source>
</evidence>
<dbReference type="GeneID" id="27899290"/>
<dbReference type="RefSeq" id="XP_016757870.1">
    <property type="nucleotide sequence ID" value="XM_016902153.1"/>
</dbReference>
<keyword evidence="1" id="KW-0812">Transmembrane</keyword>
<evidence type="ECO:0000313" key="2">
    <source>
        <dbReference type="EMBL" id="EMF09749.1"/>
    </source>
</evidence>
<dbReference type="HOGENOM" id="CLU_1856557_0_0_1"/>
<gene>
    <name evidence="2" type="ORF">SEPMUDRAFT_127537</name>
</gene>
<proteinExistence type="predicted"/>
<evidence type="ECO:0000256" key="1">
    <source>
        <dbReference type="SAM" id="Phobius"/>
    </source>
</evidence>
<dbReference type="OrthoDB" id="3910921at2759"/>
<dbReference type="EMBL" id="KB456268">
    <property type="protein sequence ID" value="EMF09749.1"/>
    <property type="molecule type" value="Genomic_DNA"/>
</dbReference>
<dbReference type="AlphaFoldDB" id="M3CYL7"/>
<keyword evidence="1" id="KW-0472">Membrane</keyword>
<reference evidence="2 3" key="1">
    <citation type="journal article" date="2012" name="PLoS Pathog.">
        <title>Diverse lifestyles and strategies of plant pathogenesis encoded in the genomes of eighteen Dothideomycetes fungi.</title>
        <authorList>
            <person name="Ohm R.A."/>
            <person name="Feau N."/>
            <person name="Henrissat B."/>
            <person name="Schoch C.L."/>
            <person name="Horwitz B.A."/>
            <person name="Barry K.W."/>
            <person name="Condon B.J."/>
            <person name="Copeland A.C."/>
            <person name="Dhillon B."/>
            <person name="Glaser F."/>
            <person name="Hesse C.N."/>
            <person name="Kosti I."/>
            <person name="LaButti K."/>
            <person name="Lindquist E.A."/>
            <person name="Lucas S."/>
            <person name="Salamov A.A."/>
            <person name="Bradshaw R.E."/>
            <person name="Ciuffetti L."/>
            <person name="Hamelin R.C."/>
            <person name="Kema G.H.J."/>
            <person name="Lawrence C."/>
            <person name="Scott J.A."/>
            <person name="Spatafora J.W."/>
            <person name="Turgeon B.G."/>
            <person name="de Wit P.J.G.M."/>
            <person name="Zhong S."/>
            <person name="Goodwin S.B."/>
            <person name="Grigoriev I.V."/>
        </authorList>
    </citation>
    <scope>NUCLEOTIDE SEQUENCE [LARGE SCALE GENOMIC DNA]</scope>
    <source>
        <strain evidence="2 3">SO2202</strain>
    </source>
</reference>
<sequence length="138" mass="15037">MDKTTFALLLFRAIQVRAPAVRTHHATRQNSDLLTCPCQMLAAALVLSLSISLYRTLHIVTDHYDDKQHLVKKWLNPWISSVGFGAAVGALGMLDAIVGIVSAFLNIVPWVAVLTLDILAAMFFLASGLVSYTSLESP</sequence>
<feature type="transmembrane region" description="Helical" evidence="1">
    <location>
        <begin position="107"/>
        <end position="132"/>
    </location>
</feature>
<organism evidence="2 3">
    <name type="scientific">Sphaerulina musiva (strain SO2202)</name>
    <name type="common">Poplar stem canker fungus</name>
    <name type="synonym">Septoria musiva</name>
    <dbReference type="NCBI Taxonomy" id="692275"/>
    <lineage>
        <taxon>Eukaryota</taxon>
        <taxon>Fungi</taxon>
        <taxon>Dikarya</taxon>
        <taxon>Ascomycota</taxon>
        <taxon>Pezizomycotina</taxon>
        <taxon>Dothideomycetes</taxon>
        <taxon>Dothideomycetidae</taxon>
        <taxon>Mycosphaerellales</taxon>
        <taxon>Mycosphaerellaceae</taxon>
        <taxon>Sphaerulina</taxon>
    </lineage>
</organism>
<evidence type="ECO:0000313" key="3">
    <source>
        <dbReference type="Proteomes" id="UP000016931"/>
    </source>
</evidence>
<feature type="transmembrane region" description="Helical" evidence="1">
    <location>
        <begin position="78"/>
        <end position="101"/>
    </location>
</feature>
<feature type="transmembrane region" description="Helical" evidence="1">
    <location>
        <begin position="39"/>
        <end position="57"/>
    </location>
</feature>
<keyword evidence="1" id="KW-1133">Transmembrane helix</keyword>
<accession>M3CYL7</accession>
<name>M3CYL7_SPHMS</name>
<keyword evidence="3" id="KW-1185">Reference proteome</keyword>
<protein>
    <recommendedName>
        <fullName evidence="4">MARVEL domain-containing protein</fullName>
    </recommendedName>
</protein>
<dbReference type="Proteomes" id="UP000016931">
    <property type="component" value="Unassembled WGS sequence"/>
</dbReference>